<gene>
    <name evidence="6" type="ORF">JAO82_08600</name>
</gene>
<keyword evidence="7" id="KW-1185">Reference proteome</keyword>
<dbReference type="GO" id="GO:0005524">
    <property type="term" value="F:ATP binding"/>
    <property type="evidence" value="ECO:0007669"/>
    <property type="project" value="UniProtKB-KW"/>
</dbReference>
<reference evidence="6" key="1">
    <citation type="submission" date="2020-12" db="EMBL/GenBank/DDBJ databases">
        <title>Pontibaca salina gen. nov., sp. nov., isolated from marine sediment.</title>
        <authorList>
            <person name="Bo J."/>
            <person name="Wang S."/>
            <person name="Song X."/>
            <person name="Du Z."/>
        </authorList>
    </citation>
    <scope>NUCLEOTIDE SEQUENCE</scope>
    <source>
        <strain evidence="6">S1109L</strain>
    </source>
</reference>
<dbReference type="InterPro" id="IPR050319">
    <property type="entry name" value="ABC_transp_ATP-bind"/>
</dbReference>
<evidence type="ECO:0000256" key="1">
    <source>
        <dbReference type="ARBA" id="ARBA00005417"/>
    </source>
</evidence>
<dbReference type="InterPro" id="IPR017871">
    <property type="entry name" value="ABC_transporter-like_CS"/>
</dbReference>
<dbReference type="InterPro" id="IPR027417">
    <property type="entry name" value="P-loop_NTPase"/>
</dbReference>
<name>A0A934HN01_9RHOB</name>
<dbReference type="PROSITE" id="PS50893">
    <property type="entry name" value="ABC_TRANSPORTER_2"/>
    <property type="match status" value="1"/>
</dbReference>
<keyword evidence="4 6" id="KW-0067">ATP-binding</keyword>
<evidence type="ECO:0000313" key="6">
    <source>
        <dbReference type="EMBL" id="MBI6629941.1"/>
    </source>
</evidence>
<evidence type="ECO:0000259" key="5">
    <source>
        <dbReference type="PROSITE" id="PS50893"/>
    </source>
</evidence>
<dbReference type="PANTHER" id="PTHR43776:SF7">
    <property type="entry name" value="D,D-DIPEPTIDE TRANSPORT ATP-BINDING PROTEIN DDPF-RELATED"/>
    <property type="match status" value="1"/>
</dbReference>
<dbReference type="InterPro" id="IPR003593">
    <property type="entry name" value="AAA+_ATPase"/>
</dbReference>
<proteinExistence type="inferred from homology"/>
<protein>
    <submittedName>
        <fullName evidence="6">ATP-binding cassette domain-containing protein</fullName>
    </submittedName>
</protein>
<dbReference type="SMART" id="SM00382">
    <property type="entry name" value="AAA"/>
    <property type="match status" value="1"/>
</dbReference>
<dbReference type="AlphaFoldDB" id="A0A934HN01"/>
<feature type="domain" description="ABC transporter" evidence="5">
    <location>
        <begin position="1"/>
        <end position="205"/>
    </location>
</feature>
<sequence>MIGADIRYTSPEGTTILDGVSITLPKASILAVGGPSGAGKSTLARILSGHTAPSAGTVEVDRQSVLRKGRPRAVQYAPQSPELSTDPRWTVGRILANGGLPQPEILDALGVQTSWVPRLPAELSGGQLQRVSLARLLRPETKYLICDEITAQLDALSQKELWDRLTEICRLREIGLLVISHDITLRHRLAQKTLTLARGRLDNSA</sequence>
<dbReference type="GO" id="GO:0055085">
    <property type="term" value="P:transmembrane transport"/>
    <property type="evidence" value="ECO:0007669"/>
    <property type="project" value="UniProtKB-ARBA"/>
</dbReference>
<dbReference type="Proteomes" id="UP000613255">
    <property type="component" value="Unassembled WGS sequence"/>
</dbReference>
<keyword evidence="2" id="KW-0813">Transport</keyword>
<evidence type="ECO:0000256" key="3">
    <source>
        <dbReference type="ARBA" id="ARBA00022741"/>
    </source>
</evidence>
<comment type="caution">
    <text evidence="6">The sequence shown here is derived from an EMBL/GenBank/DDBJ whole genome shotgun (WGS) entry which is preliminary data.</text>
</comment>
<keyword evidence="3" id="KW-0547">Nucleotide-binding</keyword>
<evidence type="ECO:0000313" key="7">
    <source>
        <dbReference type="Proteomes" id="UP000613255"/>
    </source>
</evidence>
<dbReference type="SUPFAM" id="SSF52540">
    <property type="entry name" value="P-loop containing nucleoside triphosphate hydrolases"/>
    <property type="match status" value="1"/>
</dbReference>
<evidence type="ECO:0000256" key="2">
    <source>
        <dbReference type="ARBA" id="ARBA00022448"/>
    </source>
</evidence>
<dbReference type="Gene3D" id="3.40.50.300">
    <property type="entry name" value="P-loop containing nucleotide triphosphate hydrolases"/>
    <property type="match status" value="1"/>
</dbReference>
<dbReference type="EMBL" id="JAEIJD010000006">
    <property type="protein sequence ID" value="MBI6629941.1"/>
    <property type="molecule type" value="Genomic_DNA"/>
</dbReference>
<dbReference type="PROSITE" id="PS00211">
    <property type="entry name" value="ABC_TRANSPORTER_1"/>
    <property type="match status" value="1"/>
</dbReference>
<dbReference type="GO" id="GO:0016887">
    <property type="term" value="F:ATP hydrolysis activity"/>
    <property type="evidence" value="ECO:0007669"/>
    <property type="project" value="InterPro"/>
</dbReference>
<dbReference type="Pfam" id="PF00005">
    <property type="entry name" value="ABC_tran"/>
    <property type="match status" value="1"/>
</dbReference>
<organism evidence="6 7">
    <name type="scientific">Pontibaca salina</name>
    <dbReference type="NCBI Taxonomy" id="2795731"/>
    <lineage>
        <taxon>Bacteria</taxon>
        <taxon>Pseudomonadati</taxon>
        <taxon>Pseudomonadota</taxon>
        <taxon>Alphaproteobacteria</taxon>
        <taxon>Rhodobacterales</taxon>
        <taxon>Roseobacteraceae</taxon>
        <taxon>Pontibaca</taxon>
    </lineage>
</organism>
<evidence type="ECO:0000256" key="4">
    <source>
        <dbReference type="ARBA" id="ARBA00022840"/>
    </source>
</evidence>
<comment type="similarity">
    <text evidence="1">Belongs to the ABC transporter superfamily.</text>
</comment>
<dbReference type="PANTHER" id="PTHR43776">
    <property type="entry name" value="TRANSPORT ATP-BINDING PROTEIN"/>
    <property type="match status" value="1"/>
</dbReference>
<accession>A0A934HN01</accession>
<dbReference type="InterPro" id="IPR003439">
    <property type="entry name" value="ABC_transporter-like_ATP-bd"/>
</dbReference>